<name>A0AAN9LID6_CANGL</name>
<keyword evidence="1" id="KW-1133">Transmembrane helix</keyword>
<evidence type="ECO:0000313" key="2">
    <source>
        <dbReference type="EMBL" id="KAK7336610.1"/>
    </source>
</evidence>
<dbReference type="EMBL" id="JAYMYQ010000004">
    <property type="protein sequence ID" value="KAK7336610.1"/>
    <property type="molecule type" value="Genomic_DNA"/>
</dbReference>
<sequence>MVFVRCSHYFQPLYIFPFFHFGLQWLRILLLYLCLNCIRRIILLPIPILIMGLPPFPVEGPFPNGMEYNLKKE</sequence>
<evidence type="ECO:0000256" key="1">
    <source>
        <dbReference type="SAM" id="Phobius"/>
    </source>
</evidence>
<protein>
    <submittedName>
        <fullName evidence="2">Uncharacterized protein</fullName>
    </submittedName>
</protein>
<evidence type="ECO:0000313" key="3">
    <source>
        <dbReference type="Proteomes" id="UP001367508"/>
    </source>
</evidence>
<keyword evidence="3" id="KW-1185">Reference proteome</keyword>
<dbReference type="AlphaFoldDB" id="A0AAN9LID6"/>
<dbReference type="Proteomes" id="UP001367508">
    <property type="component" value="Unassembled WGS sequence"/>
</dbReference>
<keyword evidence="1" id="KW-0472">Membrane</keyword>
<accession>A0AAN9LID6</accession>
<gene>
    <name evidence="2" type="ORF">VNO77_17156</name>
</gene>
<reference evidence="2 3" key="1">
    <citation type="submission" date="2024-01" db="EMBL/GenBank/DDBJ databases">
        <title>The genomes of 5 underutilized Papilionoideae crops provide insights into root nodulation and disease resistanc.</title>
        <authorList>
            <person name="Jiang F."/>
        </authorList>
    </citation>
    <scope>NUCLEOTIDE SEQUENCE [LARGE SCALE GENOMIC DNA]</scope>
    <source>
        <strain evidence="2">LVBAO_FW01</strain>
        <tissue evidence="2">Leaves</tissue>
    </source>
</reference>
<proteinExistence type="predicted"/>
<keyword evidence="1" id="KW-0812">Transmembrane</keyword>
<feature type="transmembrane region" description="Helical" evidence="1">
    <location>
        <begin position="12"/>
        <end position="34"/>
    </location>
</feature>
<feature type="transmembrane region" description="Helical" evidence="1">
    <location>
        <begin position="41"/>
        <end position="58"/>
    </location>
</feature>
<comment type="caution">
    <text evidence="2">The sequence shown here is derived from an EMBL/GenBank/DDBJ whole genome shotgun (WGS) entry which is preliminary data.</text>
</comment>
<organism evidence="2 3">
    <name type="scientific">Canavalia gladiata</name>
    <name type="common">Sword bean</name>
    <name type="synonym">Dolichos gladiatus</name>
    <dbReference type="NCBI Taxonomy" id="3824"/>
    <lineage>
        <taxon>Eukaryota</taxon>
        <taxon>Viridiplantae</taxon>
        <taxon>Streptophyta</taxon>
        <taxon>Embryophyta</taxon>
        <taxon>Tracheophyta</taxon>
        <taxon>Spermatophyta</taxon>
        <taxon>Magnoliopsida</taxon>
        <taxon>eudicotyledons</taxon>
        <taxon>Gunneridae</taxon>
        <taxon>Pentapetalae</taxon>
        <taxon>rosids</taxon>
        <taxon>fabids</taxon>
        <taxon>Fabales</taxon>
        <taxon>Fabaceae</taxon>
        <taxon>Papilionoideae</taxon>
        <taxon>50 kb inversion clade</taxon>
        <taxon>NPAAA clade</taxon>
        <taxon>indigoferoid/millettioid clade</taxon>
        <taxon>Phaseoleae</taxon>
        <taxon>Canavalia</taxon>
    </lineage>
</organism>